<evidence type="ECO:0000313" key="2">
    <source>
        <dbReference type="EMBL" id="MBK1853722.1"/>
    </source>
</evidence>
<protein>
    <submittedName>
        <fullName evidence="2">Uncharacterized protein</fullName>
    </submittedName>
</protein>
<sequence>MSTSETATPLRPARTGGKRKTLLVIGVVALLLVSAGAAYYWWSNRPIQPVVLDQQEQRLLDEKVEAVQERSYEPGGKTLVLTEKEVNALFHDNTGLGDKVRFELANQAIHARIRTDLDEEIPVVGGRTLKAKARFKLTDDQNNPAIILDDLTVWGLSLPNAWLADIKGKNLIGELGLNLSNNRLAEGVQDIDVDHGKITITLAE</sequence>
<dbReference type="Proteomes" id="UP000634206">
    <property type="component" value="Unassembled WGS sequence"/>
</dbReference>
<accession>A0AAE2V7G4</accession>
<evidence type="ECO:0000256" key="1">
    <source>
        <dbReference type="SAM" id="Phobius"/>
    </source>
</evidence>
<dbReference type="AlphaFoldDB" id="A0AAE2V7G4"/>
<feature type="transmembrane region" description="Helical" evidence="1">
    <location>
        <begin position="21"/>
        <end position="42"/>
    </location>
</feature>
<keyword evidence="3" id="KW-1185">Reference proteome</keyword>
<keyword evidence="1" id="KW-1133">Transmembrane helix</keyword>
<name>A0AAE2V7G4_9BACT</name>
<dbReference type="EMBL" id="JAENIG010000001">
    <property type="protein sequence ID" value="MBK1853722.1"/>
    <property type="molecule type" value="Genomic_DNA"/>
</dbReference>
<dbReference type="RefSeq" id="WP_309488318.1">
    <property type="nucleotide sequence ID" value="NZ_JAENIG010000001.1"/>
</dbReference>
<evidence type="ECO:0000313" key="3">
    <source>
        <dbReference type="Proteomes" id="UP000634206"/>
    </source>
</evidence>
<organism evidence="2 3">
    <name type="scientific">Oceaniferula flava</name>
    <dbReference type="NCBI Taxonomy" id="2800421"/>
    <lineage>
        <taxon>Bacteria</taxon>
        <taxon>Pseudomonadati</taxon>
        <taxon>Verrucomicrobiota</taxon>
        <taxon>Verrucomicrobiia</taxon>
        <taxon>Verrucomicrobiales</taxon>
        <taxon>Verrucomicrobiaceae</taxon>
        <taxon>Oceaniferula</taxon>
    </lineage>
</organism>
<comment type="caution">
    <text evidence="2">The sequence shown here is derived from an EMBL/GenBank/DDBJ whole genome shotgun (WGS) entry which is preliminary data.</text>
</comment>
<proteinExistence type="predicted"/>
<keyword evidence="1" id="KW-0812">Transmembrane</keyword>
<keyword evidence="1" id="KW-0472">Membrane</keyword>
<gene>
    <name evidence="2" type="ORF">JIN83_02015</name>
</gene>
<reference evidence="2" key="1">
    <citation type="submission" date="2021-01" db="EMBL/GenBank/DDBJ databases">
        <title>Modified the classification status of verrucomicrobia.</title>
        <authorList>
            <person name="Feng X."/>
        </authorList>
    </citation>
    <scope>NUCLEOTIDE SEQUENCE</scope>
    <source>
        <strain evidence="2">5K15</strain>
    </source>
</reference>